<evidence type="ECO:0000256" key="1">
    <source>
        <dbReference type="SAM" id="MobiDB-lite"/>
    </source>
</evidence>
<dbReference type="InterPro" id="IPR036280">
    <property type="entry name" value="Multihaem_cyt_sf"/>
</dbReference>
<reference evidence="3" key="1">
    <citation type="submission" date="2023-06" db="EMBL/GenBank/DDBJ databases">
        <title>Robiginitalea aurantiacus sp. nov. and Algoriphagus sediminis sp. nov., isolated from coastal sediment.</title>
        <authorList>
            <person name="Zhou Z.Y."/>
            <person name="An J."/>
            <person name="Jia Y.W."/>
            <person name="Du Z.J."/>
        </authorList>
    </citation>
    <scope>NUCLEOTIDE SEQUENCE</scope>
    <source>
        <strain evidence="3">M39</strain>
    </source>
</reference>
<evidence type="ECO:0000313" key="4">
    <source>
        <dbReference type="Proteomes" id="UP001174839"/>
    </source>
</evidence>
<sequence>MKVNKFFGLLMILASAFLFVNCTSDPQPGPPGQDGIDGIDGIDGTDGADGTASCVSCHANSTREPIFEAFALSAHGAGGTFARGNRASCAQCHGSEGFIDYVTMGAIDTTGLTPEGIAPKYNPAMAVNCNTCHSSHRTFDFENDGPDYALRNPDPSDLVLAPGITIDFGDASNNCITCHQPRNSYEIPTTNTSGVYVVTSTRFGPHHSPQSTMLEGILGAEISGSTGYPARASATHRTGSSCVQCHMGDATAADEGGHSWNPTEAACVQCHPNGAPEGIENFEADMSTLLALLTQVEGEGYDEDEDGNIIPNGEPVIGILQENGRSRQGIFPTAAAQAAWNYKTLEEDQSKGTHNPNYSKALLKNSLEALQND</sequence>
<comment type="caution">
    <text evidence="3">The sequence shown here is derived from an EMBL/GenBank/DDBJ whole genome shotgun (WGS) entry which is preliminary data.</text>
</comment>
<keyword evidence="4" id="KW-1185">Reference proteome</keyword>
<evidence type="ECO:0000313" key="3">
    <source>
        <dbReference type="EMBL" id="MDM9632096.1"/>
    </source>
</evidence>
<proteinExistence type="predicted"/>
<name>A0ABT7WGQ2_9FLAO</name>
<dbReference type="EMBL" id="JAUDUY010000005">
    <property type="protein sequence ID" value="MDM9632096.1"/>
    <property type="molecule type" value="Genomic_DNA"/>
</dbReference>
<evidence type="ECO:0000256" key="2">
    <source>
        <dbReference type="SAM" id="SignalP"/>
    </source>
</evidence>
<protein>
    <submittedName>
        <fullName evidence="3">Uncharacterized protein</fullName>
    </submittedName>
</protein>
<dbReference type="RefSeq" id="WP_289725454.1">
    <property type="nucleotide sequence ID" value="NZ_JAUDUY010000005.1"/>
</dbReference>
<dbReference type="Proteomes" id="UP001174839">
    <property type="component" value="Unassembled WGS sequence"/>
</dbReference>
<dbReference type="Gene3D" id="1.10.1130.10">
    <property type="entry name" value="Flavocytochrome C3, Chain A"/>
    <property type="match status" value="1"/>
</dbReference>
<dbReference type="Gene3D" id="1.10.780.10">
    <property type="entry name" value="Hydroxylamine Oxidoreductase, Chain A, domain 1"/>
    <property type="match status" value="1"/>
</dbReference>
<keyword evidence="2" id="KW-0732">Signal</keyword>
<feature type="signal peptide" evidence="2">
    <location>
        <begin position="1"/>
        <end position="20"/>
    </location>
</feature>
<gene>
    <name evidence="3" type="ORF">QU605_11460</name>
</gene>
<dbReference type="SUPFAM" id="SSF48695">
    <property type="entry name" value="Multiheme cytochromes"/>
    <property type="match status" value="1"/>
</dbReference>
<accession>A0ABT7WGQ2</accession>
<feature type="region of interest" description="Disordered" evidence="1">
    <location>
        <begin position="347"/>
        <end position="373"/>
    </location>
</feature>
<organism evidence="3 4">
    <name type="scientific">Robiginitalea aurantiaca</name>
    <dbReference type="NCBI Taxonomy" id="3056915"/>
    <lineage>
        <taxon>Bacteria</taxon>
        <taxon>Pseudomonadati</taxon>
        <taxon>Bacteroidota</taxon>
        <taxon>Flavobacteriia</taxon>
        <taxon>Flavobacteriales</taxon>
        <taxon>Flavobacteriaceae</taxon>
        <taxon>Robiginitalea</taxon>
    </lineage>
</organism>
<feature type="chain" id="PRO_5046942013" evidence="2">
    <location>
        <begin position="21"/>
        <end position="373"/>
    </location>
</feature>